<evidence type="ECO:0000256" key="9">
    <source>
        <dbReference type="ARBA" id="ARBA00023244"/>
    </source>
</evidence>
<evidence type="ECO:0000256" key="2">
    <source>
        <dbReference type="ARBA" id="ARBA00004429"/>
    </source>
</evidence>
<evidence type="ECO:0000256" key="10">
    <source>
        <dbReference type="SAM" id="Phobius"/>
    </source>
</evidence>
<dbReference type="Gene3D" id="1.25.40.10">
    <property type="entry name" value="Tetratricopeptide repeat domain"/>
    <property type="match status" value="1"/>
</dbReference>
<dbReference type="InterPro" id="IPR005254">
    <property type="entry name" value="Heme_biosyn_assoc_TPR_pro"/>
</dbReference>
<keyword evidence="9" id="KW-0627">Porphyrin biosynthesis</keyword>
<keyword evidence="13" id="KW-1185">Reference proteome</keyword>
<name>A0A840RHK0_9NEIS</name>
<evidence type="ECO:0000259" key="11">
    <source>
        <dbReference type="Pfam" id="PF07219"/>
    </source>
</evidence>
<dbReference type="Proteomes" id="UP000543030">
    <property type="component" value="Unassembled WGS sequence"/>
</dbReference>
<dbReference type="NCBIfam" id="TIGR00540">
    <property type="entry name" value="TPR_hemY_coli"/>
    <property type="match status" value="1"/>
</dbReference>
<evidence type="ECO:0000256" key="4">
    <source>
        <dbReference type="ARBA" id="ARBA00022475"/>
    </source>
</evidence>
<evidence type="ECO:0000256" key="1">
    <source>
        <dbReference type="ARBA" id="ARBA00002962"/>
    </source>
</evidence>
<accession>A0A840RHK0</accession>
<evidence type="ECO:0000313" key="13">
    <source>
        <dbReference type="Proteomes" id="UP000543030"/>
    </source>
</evidence>
<evidence type="ECO:0000256" key="5">
    <source>
        <dbReference type="ARBA" id="ARBA00022519"/>
    </source>
</evidence>
<dbReference type="AlphaFoldDB" id="A0A840RHK0"/>
<keyword evidence="7 10" id="KW-1133">Transmembrane helix</keyword>
<dbReference type="GO" id="GO:0006779">
    <property type="term" value="P:porphyrin-containing compound biosynthetic process"/>
    <property type="evidence" value="ECO:0007669"/>
    <property type="project" value="UniProtKB-KW"/>
</dbReference>
<keyword evidence="4" id="KW-1003">Cell membrane</keyword>
<dbReference type="SUPFAM" id="SSF48452">
    <property type="entry name" value="TPR-like"/>
    <property type="match status" value="1"/>
</dbReference>
<dbReference type="Pfam" id="PF07219">
    <property type="entry name" value="HemY_N"/>
    <property type="match status" value="1"/>
</dbReference>
<evidence type="ECO:0000256" key="7">
    <source>
        <dbReference type="ARBA" id="ARBA00022989"/>
    </source>
</evidence>
<dbReference type="UniPathway" id="UPA00252"/>
<feature type="domain" description="HemY N-terminal" evidence="11">
    <location>
        <begin position="26"/>
        <end position="134"/>
    </location>
</feature>
<evidence type="ECO:0000256" key="8">
    <source>
        <dbReference type="ARBA" id="ARBA00023136"/>
    </source>
</evidence>
<evidence type="ECO:0000256" key="3">
    <source>
        <dbReference type="ARBA" id="ARBA00004744"/>
    </source>
</evidence>
<dbReference type="InterPro" id="IPR011990">
    <property type="entry name" value="TPR-like_helical_dom_sf"/>
</dbReference>
<evidence type="ECO:0000256" key="6">
    <source>
        <dbReference type="ARBA" id="ARBA00022692"/>
    </source>
</evidence>
<sequence>MRILVWLIALFALAVGVTLFAQVNTGYALLFVPPWRVEISLNVFILLVLITVAVLYAVTRLVRELGGLPTRVKRYRDRQAQDASIKLERESRIAFHEGRYQRAERLAGEAYAASRTAEAIAVNGLLAARSAHAMRDYGKRDRYFAELKQKLTPQHLALAMTMAELFLDERRYADADSAIAEARAVSPKLTAAMRLELRLRQREDNPQAVLRLCEQLAKSDALDVAQVARIRAQALLSLLASHVLAGRELKNWWLKLSAEDKALPQITAAAVDQFSEQGSAEEARVIIEETLARQWSSDLVERYGRLDLPAEERVGQLQQAEAWLVAHPEDSQLLLTLGRLCSARSLWGKALNYLEACLAVEKTAVAHAELAELLERLDRHDDAARHYRAALELALPR</sequence>
<protein>
    <submittedName>
        <fullName evidence="12">HemY protein</fullName>
    </submittedName>
</protein>
<gene>
    <name evidence="12" type="ORF">HNQ50_002647</name>
</gene>
<evidence type="ECO:0000313" key="12">
    <source>
        <dbReference type="EMBL" id="MBB5191910.1"/>
    </source>
</evidence>
<keyword evidence="6 10" id="KW-0812">Transmembrane</keyword>
<dbReference type="InterPro" id="IPR010817">
    <property type="entry name" value="HemY_N"/>
</dbReference>
<keyword evidence="5" id="KW-0997">Cell inner membrane</keyword>
<comment type="function">
    <text evidence="1">Involved in a late step of protoheme IX synthesis.</text>
</comment>
<proteinExistence type="predicted"/>
<comment type="subcellular location">
    <subcellularLocation>
        <location evidence="2">Cell inner membrane</location>
        <topology evidence="2">Multi-pass membrane protein</topology>
    </subcellularLocation>
</comment>
<dbReference type="RefSeq" id="WP_184101427.1">
    <property type="nucleotide sequence ID" value="NZ_JACHHN010000005.1"/>
</dbReference>
<dbReference type="GO" id="GO:0042168">
    <property type="term" value="P:heme metabolic process"/>
    <property type="evidence" value="ECO:0007669"/>
    <property type="project" value="InterPro"/>
</dbReference>
<organism evidence="12 13">
    <name type="scientific">Silvimonas terrae</name>
    <dbReference type="NCBI Taxonomy" id="300266"/>
    <lineage>
        <taxon>Bacteria</taxon>
        <taxon>Pseudomonadati</taxon>
        <taxon>Pseudomonadota</taxon>
        <taxon>Betaproteobacteria</taxon>
        <taxon>Neisseriales</taxon>
        <taxon>Chitinibacteraceae</taxon>
        <taxon>Silvimonas</taxon>
    </lineage>
</organism>
<dbReference type="GO" id="GO:0005886">
    <property type="term" value="C:plasma membrane"/>
    <property type="evidence" value="ECO:0007669"/>
    <property type="project" value="UniProtKB-SubCell"/>
</dbReference>
<comment type="caution">
    <text evidence="12">The sequence shown here is derived from an EMBL/GenBank/DDBJ whole genome shotgun (WGS) entry which is preliminary data.</text>
</comment>
<comment type="pathway">
    <text evidence="3">Porphyrin-containing compound metabolism; protoheme biosynthesis.</text>
</comment>
<dbReference type="EMBL" id="JACHHN010000005">
    <property type="protein sequence ID" value="MBB5191910.1"/>
    <property type="molecule type" value="Genomic_DNA"/>
</dbReference>
<feature type="transmembrane region" description="Helical" evidence="10">
    <location>
        <begin position="39"/>
        <end position="58"/>
    </location>
</feature>
<keyword evidence="8 10" id="KW-0472">Membrane</keyword>
<reference evidence="12 13" key="1">
    <citation type="submission" date="2020-08" db="EMBL/GenBank/DDBJ databases">
        <title>Genomic Encyclopedia of Type Strains, Phase IV (KMG-IV): sequencing the most valuable type-strain genomes for metagenomic binning, comparative biology and taxonomic classification.</title>
        <authorList>
            <person name="Goeker M."/>
        </authorList>
    </citation>
    <scope>NUCLEOTIDE SEQUENCE [LARGE SCALE GENOMIC DNA]</scope>
    <source>
        <strain evidence="12 13">DSM 18233</strain>
    </source>
</reference>